<evidence type="ECO:0000313" key="3">
    <source>
        <dbReference type="Proteomes" id="UP000198372"/>
    </source>
</evidence>
<feature type="compositionally biased region" description="Low complexity" evidence="1">
    <location>
        <begin position="39"/>
        <end position="52"/>
    </location>
</feature>
<protein>
    <submittedName>
        <fullName evidence="2">BQ2448_4611 protein</fullName>
    </submittedName>
</protein>
<proteinExistence type="predicted"/>
<accession>A0A238FFA9</accession>
<feature type="region of interest" description="Disordered" evidence="1">
    <location>
        <begin position="245"/>
        <end position="325"/>
    </location>
</feature>
<dbReference type="Proteomes" id="UP000198372">
    <property type="component" value="Unassembled WGS sequence"/>
</dbReference>
<feature type="compositionally biased region" description="Polar residues" evidence="1">
    <location>
        <begin position="249"/>
        <end position="265"/>
    </location>
</feature>
<feature type="compositionally biased region" description="Polar residues" evidence="1">
    <location>
        <begin position="66"/>
        <end position="85"/>
    </location>
</feature>
<dbReference type="AlphaFoldDB" id="A0A238FFA9"/>
<name>A0A238FFA9_9BASI</name>
<organism evidence="2 3">
    <name type="scientific">Microbotryum intermedium</name>
    <dbReference type="NCBI Taxonomy" id="269621"/>
    <lineage>
        <taxon>Eukaryota</taxon>
        <taxon>Fungi</taxon>
        <taxon>Dikarya</taxon>
        <taxon>Basidiomycota</taxon>
        <taxon>Pucciniomycotina</taxon>
        <taxon>Microbotryomycetes</taxon>
        <taxon>Microbotryales</taxon>
        <taxon>Microbotryaceae</taxon>
        <taxon>Microbotryum</taxon>
    </lineage>
</organism>
<feature type="compositionally biased region" description="Low complexity" evidence="1">
    <location>
        <begin position="102"/>
        <end position="111"/>
    </location>
</feature>
<dbReference type="EMBL" id="FMSP01000008">
    <property type="protein sequence ID" value="SCV71917.1"/>
    <property type="molecule type" value="Genomic_DNA"/>
</dbReference>
<evidence type="ECO:0000256" key="1">
    <source>
        <dbReference type="SAM" id="MobiDB-lite"/>
    </source>
</evidence>
<feature type="compositionally biased region" description="Polar residues" evidence="1">
    <location>
        <begin position="1"/>
        <end position="11"/>
    </location>
</feature>
<gene>
    <name evidence="2" type="ORF">BQ2448_4611</name>
</gene>
<reference evidence="3" key="1">
    <citation type="submission" date="2016-09" db="EMBL/GenBank/DDBJ databases">
        <authorList>
            <person name="Jeantristanb JTB J.-T."/>
            <person name="Ricardo R."/>
        </authorList>
    </citation>
    <scope>NUCLEOTIDE SEQUENCE [LARGE SCALE GENOMIC DNA]</scope>
</reference>
<feature type="region of interest" description="Disordered" evidence="1">
    <location>
        <begin position="1"/>
        <end position="149"/>
    </location>
</feature>
<sequence length="445" mass="46129">MPNSPSITVDSPSVPRENYSGASSSLSPSNIAAVGAFVSPPRSRSASGSGSAAEDDHHHHPSSHSTPQDRSNSPSRPSNALTAQIRSVSRSSPVVPSPSVPSSPASFSRPTSPRPTPGRHGHSQDDATSPTRDRHHHHHDLHVPVASNPISRTNSALDLTHIFERDVEFNATHQISPQEAVDVAVAPVLDEAVVALSSPGMTPDIASLVHDSEEAALVGSGWSSPLHAIAIPSSSSVGLALGASASRSPVRSSQTRSFSPDSASDSARGASPESVASFSVGTPPDDRSTFAPFSQTLSEALEHEAQKRHPNHPSDVGPTSSPPLAAGVNKLVAPVPFSLTTSGANLHDGVGAQISQGSSFNALAGVTDERRRLSFVSYAGKLSGIHVAGIWILMPSECCFPSPDVINEERLAELTGGGKGGEPTENAVDLATVLDRLELATQESH</sequence>
<feature type="compositionally biased region" description="Polar residues" evidence="1">
    <location>
        <begin position="20"/>
        <end position="30"/>
    </location>
</feature>
<evidence type="ECO:0000313" key="2">
    <source>
        <dbReference type="EMBL" id="SCV71917.1"/>
    </source>
</evidence>
<dbReference type="OrthoDB" id="2538032at2759"/>
<keyword evidence="3" id="KW-1185">Reference proteome</keyword>